<keyword evidence="1 4" id="KW-0489">Methyltransferase</keyword>
<feature type="region of interest" description="Disordered" evidence="5">
    <location>
        <begin position="1"/>
        <end position="27"/>
    </location>
</feature>
<dbReference type="Pfam" id="PF05958">
    <property type="entry name" value="tRNA_U5-meth_tr"/>
    <property type="match status" value="1"/>
</dbReference>
<evidence type="ECO:0000313" key="8">
    <source>
        <dbReference type="Proteomes" id="UP000470875"/>
    </source>
</evidence>
<organism evidence="7 8">
    <name type="scientific">Scrofimicrobium canadense</name>
    <dbReference type="NCBI Taxonomy" id="2652290"/>
    <lineage>
        <taxon>Bacteria</taxon>
        <taxon>Bacillati</taxon>
        <taxon>Actinomycetota</taxon>
        <taxon>Actinomycetes</taxon>
        <taxon>Actinomycetales</taxon>
        <taxon>Actinomycetaceae</taxon>
        <taxon>Scrofimicrobium</taxon>
    </lineage>
</organism>
<feature type="binding site" evidence="4">
    <location>
        <position position="376"/>
    </location>
    <ligand>
        <name>S-adenosyl-L-methionine</name>
        <dbReference type="ChEBI" id="CHEBI:59789"/>
    </ligand>
</feature>
<evidence type="ECO:0000256" key="4">
    <source>
        <dbReference type="PROSITE-ProRule" id="PRU01024"/>
    </source>
</evidence>
<dbReference type="PANTHER" id="PTHR11061:SF30">
    <property type="entry name" value="TRNA (URACIL(54)-C(5))-METHYLTRANSFERASE"/>
    <property type="match status" value="1"/>
</dbReference>
<sequence length="445" mass="48196">MSIIATEWPASSNSPASRAPTRPQPITTKCTQPNYHCLMPHELIELTLGNPAHGGACIAYGDDGQIYFVRGGAPGEKVVAKITSRQTRLRWAEVVDVINASPDRIADNTLPGADLSHITVAAGREWKTRVLLDQIRRVGSRELEEQILALGAPKVTALPGDELLAEREWGRRTRARFAVMPDGRLAVRKYRSDTLLPVDSYPLLVPVFADVFMSPQWHKRLQGDSEVMLVAPTGGEPLVVGENTIWNLEGDEASSRVQWSVGKYQFEVDARGFWQVHPQAPATLVDAVLTQSELKPGDNVIELYSGAGLFTYFLAAAVAPSGRVLSIEGSEQAVADAASNCGTLRGIDFFVGTVDGDAIKDLILELGNIPRSIILDPPRSGAGKNVTSAIGETGVKQVTLIACDPASAARDMENLRAQGFFVANIEAFDLFPGTHHFEIVATLRR</sequence>
<accession>A0A6N7W990</accession>
<dbReference type="Pfam" id="PF01135">
    <property type="entry name" value="PCMT"/>
    <property type="match status" value="1"/>
</dbReference>
<protein>
    <submittedName>
        <fullName evidence="7">Class I SAM-dependent RNA methyltransferase</fullName>
    </submittedName>
</protein>
<evidence type="ECO:0000313" key="7">
    <source>
        <dbReference type="EMBL" id="MSS84826.1"/>
    </source>
</evidence>
<evidence type="ECO:0000256" key="2">
    <source>
        <dbReference type="ARBA" id="ARBA00022679"/>
    </source>
</evidence>
<dbReference type="SUPFAM" id="SSF53335">
    <property type="entry name" value="S-adenosyl-L-methionine-dependent methyltransferases"/>
    <property type="match status" value="1"/>
</dbReference>
<dbReference type="SUPFAM" id="SSF50249">
    <property type="entry name" value="Nucleic acid-binding proteins"/>
    <property type="match status" value="1"/>
</dbReference>
<dbReference type="GO" id="GO:0070475">
    <property type="term" value="P:rRNA base methylation"/>
    <property type="evidence" value="ECO:0007669"/>
    <property type="project" value="TreeGrafter"/>
</dbReference>
<keyword evidence="8" id="KW-1185">Reference proteome</keyword>
<reference evidence="7 8" key="1">
    <citation type="submission" date="2019-08" db="EMBL/GenBank/DDBJ databases">
        <title>In-depth cultivation of the pig gut microbiome towards novel bacterial diversity and tailored functional studies.</title>
        <authorList>
            <person name="Wylensek D."/>
            <person name="Hitch T.C.A."/>
            <person name="Clavel T."/>
        </authorList>
    </citation>
    <scope>NUCLEOTIDE SEQUENCE [LARGE SCALE GENOMIC DNA]</scope>
    <source>
        <strain evidence="7 8">WB03_NA08</strain>
    </source>
</reference>
<feature type="binding site" evidence="4">
    <location>
        <position position="328"/>
    </location>
    <ligand>
        <name>S-adenosyl-L-methionine</name>
        <dbReference type="ChEBI" id="CHEBI:59789"/>
    </ligand>
</feature>
<dbReference type="AlphaFoldDB" id="A0A6N7W990"/>
<dbReference type="PROSITE" id="PS51687">
    <property type="entry name" value="SAM_MT_RNA_M5U"/>
    <property type="match status" value="1"/>
</dbReference>
<feature type="binding site" evidence="4">
    <location>
        <position position="275"/>
    </location>
    <ligand>
        <name>S-adenosyl-L-methionine</name>
        <dbReference type="ChEBI" id="CHEBI:59789"/>
    </ligand>
</feature>
<feature type="compositionally biased region" description="Low complexity" evidence="5">
    <location>
        <begin position="9"/>
        <end position="21"/>
    </location>
</feature>
<comment type="similarity">
    <text evidence="4">Belongs to the class I-like SAM-binding methyltransferase superfamily. RNA M5U methyltransferase family.</text>
</comment>
<dbReference type="Pfam" id="PF01938">
    <property type="entry name" value="TRAM"/>
    <property type="match status" value="1"/>
</dbReference>
<keyword evidence="2 4" id="KW-0808">Transferase</keyword>
<feature type="domain" description="TRAM" evidence="6">
    <location>
        <begin position="37"/>
        <end position="96"/>
    </location>
</feature>
<evidence type="ECO:0000259" key="6">
    <source>
        <dbReference type="PROSITE" id="PS50926"/>
    </source>
</evidence>
<feature type="binding site" evidence="4">
    <location>
        <position position="304"/>
    </location>
    <ligand>
        <name>S-adenosyl-L-methionine</name>
        <dbReference type="ChEBI" id="CHEBI:59789"/>
    </ligand>
</feature>
<dbReference type="PANTHER" id="PTHR11061">
    <property type="entry name" value="RNA M5U METHYLTRANSFERASE"/>
    <property type="match status" value="1"/>
</dbReference>
<evidence type="ECO:0000256" key="5">
    <source>
        <dbReference type="SAM" id="MobiDB-lite"/>
    </source>
</evidence>
<evidence type="ECO:0000256" key="1">
    <source>
        <dbReference type="ARBA" id="ARBA00022603"/>
    </source>
</evidence>
<comment type="caution">
    <text evidence="7">The sequence shown here is derived from an EMBL/GenBank/DDBJ whole genome shotgun (WGS) entry which is preliminary data.</text>
</comment>
<dbReference type="GO" id="GO:0070041">
    <property type="term" value="F:rRNA (uridine-C5-)-methyltransferase activity"/>
    <property type="evidence" value="ECO:0007669"/>
    <property type="project" value="TreeGrafter"/>
</dbReference>
<dbReference type="Proteomes" id="UP000470875">
    <property type="component" value="Unassembled WGS sequence"/>
</dbReference>
<proteinExistence type="inferred from homology"/>
<dbReference type="Gene3D" id="3.40.50.150">
    <property type="entry name" value="Vaccinia Virus protein VP39"/>
    <property type="match status" value="1"/>
</dbReference>
<dbReference type="PROSITE" id="PS50926">
    <property type="entry name" value="TRAM"/>
    <property type="match status" value="1"/>
</dbReference>
<dbReference type="InterPro" id="IPR010280">
    <property type="entry name" value="U5_MeTrfase_fam"/>
</dbReference>
<dbReference type="EMBL" id="VULO01000010">
    <property type="protein sequence ID" value="MSS84826.1"/>
    <property type="molecule type" value="Genomic_DNA"/>
</dbReference>
<dbReference type="InterPro" id="IPR012340">
    <property type="entry name" value="NA-bd_OB-fold"/>
</dbReference>
<gene>
    <name evidence="7" type="ORF">FYJ24_08630</name>
</gene>
<dbReference type="Gene3D" id="2.40.50.140">
    <property type="entry name" value="Nucleic acid-binding proteins"/>
    <property type="match status" value="1"/>
</dbReference>
<name>A0A6N7W990_9ACTO</name>
<dbReference type="InterPro" id="IPR029063">
    <property type="entry name" value="SAM-dependent_MTases_sf"/>
</dbReference>
<dbReference type="InterPro" id="IPR002792">
    <property type="entry name" value="TRAM_dom"/>
</dbReference>
<keyword evidence="3 4" id="KW-0949">S-adenosyl-L-methionine</keyword>
<feature type="active site" description="Nucleophile" evidence="4">
    <location>
        <position position="403"/>
    </location>
</feature>
<evidence type="ECO:0000256" key="3">
    <source>
        <dbReference type="ARBA" id="ARBA00022691"/>
    </source>
</evidence>